<dbReference type="PANTHER" id="PTHR43557:SF2">
    <property type="entry name" value="RIESKE DOMAIN-CONTAINING PROTEIN-RELATED"/>
    <property type="match status" value="1"/>
</dbReference>
<dbReference type="Pfam" id="PF07992">
    <property type="entry name" value="Pyr_redox_2"/>
    <property type="match status" value="1"/>
</dbReference>
<dbReference type="GO" id="GO:0005737">
    <property type="term" value="C:cytoplasm"/>
    <property type="evidence" value="ECO:0007669"/>
    <property type="project" value="TreeGrafter"/>
</dbReference>
<evidence type="ECO:0000259" key="5">
    <source>
        <dbReference type="Pfam" id="PF07992"/>
    </source>
</evidence>
<dbReference type="GO" id="GO:0016651">
    <property type="term" value="F:oxidoreductase activity, acting on NAD(P)H"/>
    <property type="evidence" value="ECO:0007669"/>
    <property type="project" value="TreeGrafter"/>
</dbReference>
<organism evidence="6 7">
    <name type="scientific">Prauserella muralis</name>
    <dbReference type="NCBI Taxonomy" id="588067"/>
    <lineage>
        <taxon>Bacteria</taxon>
        <taxon>Bacillati</taxon>
        <taxon>Actinomycetota</taxon>
        <taxon>Actinomycetes</taxon>
        <taxon>Pseudonocardiales</taxon>
        <taxon>Pseudonocardiaceae</taxon>
        <taxon>Prauserella</taxon>
    </lineage>
</organism>
<dbReference type="Gene3D" id="3.50.50.60">
    <property type="entry name" value="FAD/NAD(P)-binding domain"/>
    <property type="match status" value="1"/>
</dbReference>
<keyword evidence="3" id="KW-0274">FAD</keyword>
<evidence type="ECO:0000313" key="7">
    <source>
        <dbReference type="Proteomes" id="UP000249915"/>
    </source>
</evidence>
<sequence length="139" mass="14918">MREPAIVIVGGGVAGLRTAEALRSRGFSGELLGVSAEPHYPYARPPLSKVALYSIDGSGVPLSTTADVRWQRGVTATSLDVTGGYVELDDDRLVAFDAAVLATGVRARRLPGRVPGMELRTVEDAERLRTVRTARQVTW</sequence>
<reference evidence="6 7" key="1">
    <citation type="submission" date="2016-07" db="EMBL/GenBank/DDBJ databases">
        <title>Draft genome sequence of Prauserella muralis DSM 45305, isolated from a mould-covered wall in an indoor environment.</title>
        <authorList>
            <person name="Ruckert C."/>
            <person name="Albersmeier A."/>
            <person name="Jiang C.-L."/>
            <person name="Jiang Y."/>
            <person name="Kalinowski J."/>
            <person name="Schneider O."/>
            <person name="Winkler A."/>
            <person name="Zotchev S.B."/>
        </authorList>
    </citation>
    <scope>NUCLEOTIDE SEQUENCE [LARGE SCALE GENOMIC DNA]</scope>
    <source>
        <strain evidence="6 7">DSM 45305</strain>
    </source>
</reference>
<dbReference type="AlphaFoldDB" id="A0A2V4B212"/>
<name>A0A2V4B212_9PSEU</name>
<dbReference type="SUPFAM" id="SSF51905">
    <property type="entry name" value="FAD/NAD(P)-binding domain"/>
    <property type="match status" value="1"/>
</dbReference>
<keyword evidence="4" id="KW-0560">Oxidoreductase</keyword>
<evidence type="ECO:0000256" key="4">
    <source>
        <dbReference type="ARBA" id="ARBA00023002"/>
    </source>
</evidence>
<gene>
    <name evidence="6" type="ORF">BAY60_18145</name>
</gene>
<dbReference type="EMBL" id="MASW01000002">
    <property type="protein sequence ID" value="PXY28244.1"/>
    <property type="molecule type" value="Genomic_DNA"/>
</dbReference>
<accession>A0A2V4B212</accession>
<keyword evidence="2" id="KW-0285">Flavoprotein</keyword>
<evidence type="ECO:0000256" key="2">
    <source>
        <dbReference type="ARBA" id="ARBA00022630"/>
    </source>
</evidence>
<protein>
    <recommendedName>
        <fullName evidence="5">FAD/NAD(P)-binding domain-containing protein</fullName>
    </recommendedName>
</protein>
<dbReference type="InterPro" id="IPR036188">
    <property type="entry name" value="FAD/NAD-bd_sf"/>
</dbReference>
<proteinExistence type="predicted"/>
<evidence type="ECO:0000256" key="1">
    <source>
        <dbReference type="ARBA" id="ARBA00001974"/>
    </source>
</evidence>
<dbReference type="InterPro" id="IPR050446">
    <property type="entry name" value="FAD-oxidoreductase/Apoptosis"/>
</dbReference>
<evidence type="ECO:0000313" key="6">
    <source>
        <dbReference type="EMBL" id="PXY28244.1"/>
    </source>
</evidence>
<feature type="domain" description="FAD/NAD(P)-binding" evidence="5">
    <location>
        <begin position="6"/>
        <end position="134"/>
    </location>
</feature>
<dbReference type="PANTHER" id="PTHR43557">
    <property type="entry name" value="APOPTOSIS-INDUCING FACTOR 1"/>
    <property type="match status" value="1"/>
</dbReference>
<dbReference type="InterPro" id="IPR023753">
    <property type="entry name" value="FAD/NAD-binding_dom"/>
</dbReference>
<comment type="caution">
    <text evidence="6">The sequence shown here is derived from an EMBL/GenBank/DDBJ whole genome shotgun (WGS) entry which is preliminary data.</text>
</comment>
<keyword evidence="7" id="KW-1185">Reference proteome</keyword>
<comment type="cofactor">
    <cofactor evidence="1">
        <name>FAD</name>
        <dbReference type="ChEBI" id="CHEBI:57692"/>
    </cofactor>
</comment>
<dbReference type="Proteomes" id="UP000249915">
    <property type="component" value="Unassembled WGS sequence"/>
</dbReference>
<evidence type="ECO:0000256" key="3">
    <source>
        <dbReference type="ARBA" id="ARBA00022827"/>
    </source>
</evidence>